<organism evidence="9">
    <name type="scientific">Harpegnathos saltator</name>
    <name type="common">Jerdon's jumping ant</name>
    <dbReference type="NCBI Taxonomy" id="610380"/>
    <lineage>
        <taxon>Eukaryota</taxon>
        <taxon>Metazoa</taxon>
        <taxon>Ecdysozoa</taxon>
        <taxon>Arthropoda</taxon>
        <taxon>Hexapoda</taxon>
        <taxon>Insecta</taxon>
        <taxon>Pterygota</taxon>
        <taxon>Neoptera</taxon>
        <taxon>Endopterygota</taxon>
        <taxon>Hymenoptera</taxon>
        <taxon>Apocrita</taxon>
        <taxon>Aculeata</taxon>
        <taxon>Formicoidea</taxon>
        <taxon>Formicidae</taxon>
        <taxon>Ponerinae</taxon>
        <taxon>Ponerini</taxon>
        <taxon>Harpegnathos</taxon>
    </lineage>
</organism>
<keyword evidence="9" id="KW-1185">Reference proteome</keyword>
<dbReference type="PANTHER" id="PTHR25462:SF296">
    <property type="entry name" value="MEIOTIC P26, ISOFORM F"/>
    <property type="match status" value="1"/>
</dbReference>
<dbReference type="Proteomes" id="UP000008237">
    <property type="component" value="Unassembled WGS sequence"/>
</dbReference>
<proteinExistence type="predicted"/>
<evidence type="ECO:0000256" key="4">
    <source>
        <dbReference type="PROSITE-ProRule" id="PRU00024"/>
    </source>
</evidence>
<gene>
    <name evidence="8" type="ORF">EAI_01323</name>
</gene>
<dbReference type="PANTHER" id="PTHR25462">
    <property type="entry name" value="BONUS, ISOFORM C-RELATED"/>
    <property type="match status" value="1"/>
</dbReference>
<name>E2BBF1_HARSA</name>
<dbReference type="Pfam" id="PF00643">
    <property type="entry name" value="zf-B_box"/>
    <property type="match status" value="1"/>
</dbReference>
<dbReference type="EMBL" id="GL447038">
    <property type="protein sequence ID" value="EFN86988.1"/>
    <property type="molecule type" value="Genomic_DNA"/>
</dbReference>
<dbReference type="PROSITE" id="PS50119">
    <property type="entry name" value="ZF_BBOX"/>
    <property type="match status" value="1"/>
</dbReference>
<dbReference type="InParanoid" id="E2BBF1"/>
<feature type="compositionally biased region" description="Polar residues" evidence="5">
    <location>
        <begin position="78"/>
        <end position="90"/>
    </location>
</feature>
<dbReference type="SMART" id="SM00184">
    <property type="entry name" value="RING"/>
    <property type="match status" value="1"/>
</dbReference>
<dbReference type="OMA" id="WEATRVR"/>
<dbReference type="InterPro" id="IPR000315">
    <property type="entry name" value="Znf_B-box"/>
</dbReference>
<dbReference type="Gene3D" id="4.10.830.40">
    <property type="match status" value="1"/>
</dbReference>
<evidence type="ECO:0000259" key="7">
    <source>
        <dbReference type="PROSITE" id="PS50119"/>
    </source>
</evidence>
<evidence type="ECO:0000259" key="6">
    <source>
        <dbReference type="PROSITE" id="PS50089"/>
    </source>
</evidence>
<dbReference type="AlphaFoldDB" id="E2BBF1"/>
<dbReference type="SUPFAM" id="SSF57845">
    <property type="entry name" value="B-box zinc-binding domain"/>
    <property type="match status" value="1"/>
</dbReference>
<dbReference type="PROSITE" id="PS50089">
    <property type="entry name" value="ZF_RING_2"/>
    <property type="match status" value="1"/>
</dbReference>
<sequence length="416" mass="47403">MPQSMDLVNCSAKRTPKSCCGRETGMSSELGSCDHIYASLVDCNSKINNEEVVPVNIETGTIVSTNKRNEDPRRKAASWSTNSKISTRQPSPVLAHKVNGEVDEASPREVTCSPYRLPHDADFQCPRCGRRMGEPRLLPCLHPICLSCVYDLMNSRPLYVTPSSDTTGDYSRTYATTISVRETCPLCDSYLPNVNSPMPPPHYPLQHRLVMDTVRRKLVNRVLCDTCAAEVPALIQCSTCLRNFCSECGRQHEQQSIADTRTTKHLMRPLWEATRVRRMILCQTHPIHALRFYCIACQQVTCKECMWSVQHRGHASEDAVGVGKRASVYLTTMLQRARVVLNNLLTQYDYDVFSNNTFEEQQNVEKSYRYVCLILLLYVVNQQLYELLHTSSERDYAAVLRYNIIYNIWDHTKISS</sequence>
<dbReference type="PROSITE" id="PS00518">
    <property type="entry name" value="ZF_RING_1"/>
    <property type="match status" value="1"/>
</dbReference>
<dbReference type="STRING" id="610380.E2BBF1"/>
<evidence type="ECO:0000256" key="3">
    <source>
        <dbReference type="ARBA" id="ARBA00022833"/>
    </source>
</evidence>
<dbReference type="KEGG" id="hst:105180953"/>
<keyword evidence="3" id="KW-0862">Zinc</keyword>
<accession>E2BBF1</accession>
<keyword evidence="2 4" id="KW-0863">Zinc-finger</keyword>
<evidence type="ECO:0000313" key="9">
    <source>
        <dbReference type="Proteomes" id="UP000008237"/>
    </source>
</evidence>
<feature type="domain" description="RING-type" evidence="6">
    <location>
        <begin position="125"/>
        <end position="188"/>
    </location>
</feature>
<protein>
    <submittedName>
        <fullName evidence="8">Tripartite motif-containing protein 45</fullName>
    </submittedName>
</protein>
<evidence type="ECO:0000313" key="8">
    <source>
        <dbReference type="EMBL" id="EFN86988.1"/>
    </source>
</evidence>
<evidence type="ECO:0000256" key="1">
    <source>
        <dbReference type="ARBA" id="ARBA00022723"/>
    </source>
</evidence>
<dbReference type="OrthoDB" id="264520at2759"/>
<dbReference type="SUPFAM" id="SSF57850">
    <property type="entry name" value="RING/U-box"/>
    <property type="match status" value="1"/>
</dbReference>
<dbReference type="InterPro" id="IPR047153">
    <property type="entry name" value="TRIM45/56/19-like"/>
</dbReference>
<dbReference type="Gene3D" id="3.30.40.10">
    <property type="entry name" value="Zinc/RING finger domain, C3HC4 (zinc finger)"/>
    <property type="match status" value="1"/>
</dbReference>
<dbReference type="InterPro" id="IPR001841">
    <property type="entry name" value="Znf_RING"/>
</dbReference>
<dbReference type="Gene3D" id="3.30.160.60">
    <property type="entry name" value="Classic Zinc Finger"/>
    <property type="match status" value="1"/>
</dbReference>
<evidence type="ECO:0000256" key="2">
    <source>
        <dbReference type="ARBA" id="ARBA00022771"/>
    </source>
</evidence>
<dbReference type="InterPro" id="IPR017907">
    <property type="entry name" value="Znf_RING_CS"/>
</dbReference>
<dbReference type="GO" id="GO:0008270">
    <property type="term" value="F:zinc ion binding"/>
    <property type="evidence" value="ECO:0007669"/>
    <property type="project" value="UniProtKB-KW"/>
</dbReference>
<feature type="region of interest" description="Disordered" evidence="5">
    <location>
        <begin position="64"/>
        <end position="92"/>
    </location>
</feature>
<feature type="domain" description="B box-type" evidence="7">
    <location>
        <begin position="277"/>
        <end position="322"/>
    </location>
</feature>
<keyword evidence="1" id="KW-0479">Metal-binding</keyword>
<evidence type="ECO:0000256" key="5">
    <source>
        <dbReference type="SAM" id="MobiDB-lite"/>
    </source>
</evidence>
<reference evidence="8 9" key="1">
    <citation type="journal article" date="2010" name="Science">
        <title>Genomic comparison of the ants Camponotus floridanus and Harpegnathos saltator.</title>
        <authorList>
            <person name="Bonasio R."/>
            <person name="Zhang G."/>
            <person name="Ye C."/>
            <person name="Mutti N.S."/>
            <person name="Fang X."/>
            <person name="Qin N."/>
            <person name="Donahue G."/>
            <person name="Yang P."/>
            <person name="Li Q."/>
            <person name="Li C."/>
            <person name="Zhang P."/>
            <person name="Huang Z."/>
            <person name="Berger S.L."/>
            <person name="Reinberg D."/>
            <person name="Wang J."/>
            <person name="Liebig J."/>
        </authorList>
    </citation>
    <scope>NUCLEOTIDE SEQUENCE [LARGE SCALE GENOMIC DNA]</scope>
    <source>
        <strain evidence="8 9">R22 G/1</strain>
    </source>
</reference>
<dbReference type="InterPro" id="IPR013083">
    <property type="entry name" value="Znf_RING/FYVE/PHD"/>
</dbReference>